<dbReference type="Proteomes" id="UP000287533">
    <property type="component" value="Unassembled WGS sequence"/>
</dbReference>
<keyword evidence="2" id="KW-1133">Transmembrane helix</keyword>
<feature type="domain" description="Transglutaminase-like" evidence="3">
    <location>
        <begin position="821"/>
        <end position="879"/>
    </location>
</feature>
<organism evidence="4 5">
    <name type="scientific">Bifidobacterium goeldii</name>
    <dbReference type="NCBI Taxonomy" id="2306975"/>
    <lineage>
        <taxon>Bacteria</taxon>
        <taxon>Bacillati</taxon>
        <taxon>Actinomycetota</taxon>
        <taxon>Actinomycetes</taxon>
        <taxon>Bifidobacteriales</taxon>
        <taxon>Bifidobacteriaceae</taxon>
        <taxon>Bifidobacterium</taxon>
    </lineage>
</organism>
<dbReference type="OrthoDB" id="9788327at2"/>
<comment type="caution">
    <text evidence="4">The sequence shown here is derived from an EMBL/GenBank/DDBJ whole genome shotgun (WGS) entry which is preliminary data.</text>
</comment>
<dbReference type="Gene3D" id="3.10.620.30">
    <property type="match status" value="1"/>
</dbReference>
<feature type="compositionally biased region" description="Low complexity" evidence="1">
    <location>
        <begin position="41"/>
        <end position="60"/>
    </location>
</feature>
<dbReference type="EMBL" id="QXGL01000003">
    <property type="protein sequence ID" value="RSX53270.1"/>
    <property type="molecule type" value="Genomic_DNA"/>
</dbReference>
<dbReference type="InterPro" id="IPR052557">
    <property type="entry name" value="CAP/Cytokinesis_protein"/>
</dbReference>
<evidence type="ECO:0000259" key="3">
    <source>
        <dbReference type="SMART" id="SM00460"/>
    </source>
</evidence>
<keyword evidence="2" id="KW-0472">Membrane</keyword>
<dbReference type="AlphaFoldDB" id="A0A430FKG3"/>
<reference evidence="4 5" key="1">
    <citation type="submission" date="2018-09" db="EMBL/GenBank/DDBJ databases">
        <title>Characterization of the phylogenetic diversity of five novel species belonging to the genus Bifidobacterium.</title>
        <authorList>
            <person name="Lugli G.A."/>
            <person name="Duranti S."/>
            <person name="Milani C."/>
        </authorList>
    </citation>
    <scope>NUCLEOTIDE SEQUENCE [LARGE SCALE GENOMIC DNA]</scope>
    <source>
        <strain evidence="4 5">2034B</strain>
    </source>
</reference>
<dbReference type="GO" id="GO:0005737">
    <property type="term" value="C:cytoplasm"/>
    <property type="evidence" value="ECO:0007669"/>
    <property type="project" value="TreeGrafter"/>
</dbReference>
<feature type="compositionally biased region" description="Polar residues" evidence="1">
    <location>
        <begin position="23"/>
        <end position="40"/>
    </location>
</feature>
<keyword evidence="2" id="KW-0812">Transmembrane</keyword>
<feature type="compositionally biased region" description="Low complexity" evidence="1">
    <location>
        <begin position="68"/>
        <end position="158"/>
    </location>
</feature>
<dbReference type="InterPro" id="IPR038765">
    <property type="entry name" value="Papain-like_cys_pep_sf"/>
</dbReference>
<dbReference type="InterPro" id="IPR002931">
    <property type="entry name" value="Transglutaminase-like"/>
</dbReference>
<dbReference type="RefSeq" id="WP_125980940.1">
    <property type="nucleotide sequence ID" value="NZ_QXGL01000003.1"/>
</dbReference>
<protein>
    <submittedName>
        <fullName evidence="4">Transglutaminase</fullName>
    </submittedName>
</protein>
<dbReference type="Pfam" id="PF01841">
    <property type="entry name" value="Transglut_core"/>
    <property type="match status" value="1"/>
</dbReference>
<evidence type="ECO:0000313" key="5">
    <source>
        <dbReference type="Proteomes" id="UP000287533"/>
    </source>
</evidence>
<feature type="transmembrane region" description="Helical" evidence="2">
    <location>
        <begin position="176"/>
        <end position="198"/>
    </location>
</feature>
<gene>
    <name evidence="4" type="ORF">D2E25_1243</name>
</gene>
<name>A0A430FKG3_9BIFI</name>
<proteinExistence type="predicted"/>
<evidence type="ECO:0000256" key="2">
    <source>
        <dbReference type="SAM" id="Phobius"/>
    </source>
</evidence>
<dbReference type="PANTHER" id="PTHR46333">
    <property type="entry name" value="CYTOKINESIS PROTEIN 3"/>
    <property type="match status" value="1"/>
</dbReference>
<accession>A0A430FKG3</accession>
<evidence type="ECO:0000313" key="4">
    <source>
        <dbReference type="EMBL" id="RSX53270.1"/>
    </source>
</evidence>
<keyword evidence="5" id="KW-1185">Reference proteome</keyword>
<sequence length="917" mass="100894">MEGNTAMTHYEQPGDEPADTSAEKTPQSQPRENEPTGATNSTEQPTAQPTTQPVPAQSQPMPYPPQGYPQQAYPGQPQQAYPSQQPYPGQPYAGQPYPGQAQPPYQAQPYAGQPYGAQPQSWPSYPQQAPQSQQPYPQQGQPYPQYNPQQPYPQQNPNVAGHDHRKHSTGKHRPRWWVILIAAIAAVALVAGCAFAVVKLTGKDSTASNTDLPTAEQAYGSALPASKYDLKDPISVDIYHEFRIYLKGKVTVEPDSFLVSKLKNADMTVYDCAKIYQDASLSVPIPTSAFAFTPSDGDDDNGTIDISGSMDIPEYMQYGDSISKDLGFLPSDGYYYVQYMGSDGKKLTKPIVQFFKVANPTGVQQLDPVSGITPVVNSEGGVDISWNKLEGAKSYNVYTYIVLPQIGQPGDDNFSEERTEITKIGSSKTTQLLSKDYDEVKSSKLLDNQPETTYSQNEAFHSLAVEDQDYIDACTGSTRDYCVDVLEQAGGSYNPDSAGKLYFVVSGVDAEGHESRWRAVDANDIVPSIPIGPANQTQHRQWIYNSKGVFGEDNTLEEDMEQYVYTFVTMANGSTATIPSTFSEINKTGNASWNFLVSAPGTKITNTGHLYYEGDLNAIFPQIQQAALESLPKAGGVLDRVNAVTGNTDWSGYDTKKIDSDTKQSPYFIFASTDYGKYLANNILNGHEVIDITKYATDDYQVSTDDVMTEIIYQNPYMRTDSDGISFAVRKKGDKTVMWVKYPDNYKQRQKTMADFVNANVSKFQGSDRDKAIAIEQFLAGQMTYDYDAINFKRSGGTDSASAFDSIDASKQYPDAWSPYGMVSGKGVCMSYAYAYQLLGKAAGLDTRVVSGSVSGYSTSHAWNYVKIDGKWLVIDATWDDDGNTAGTKYQLKDKSEVTDHFAFNDGWTLASQSGQY</sequence>
<feature type="region of interest" description="Disordered" evidence="1">
    <location>
        <begin position="1"/>
        <end position="170"/>
    </location>
</feature>
<dbReference type="PANTHER" id="PTHR46333:SF2">
    <property type="entry name" value="CYTOKINESIS PROTEIN 3"/>
    <property type="match status" value="1"/>
</dbReference>
<dbReference type="SUPFAM" id="SSF54001">
    <property type="entry name" value="Cysteine proteinases"/>
    <property type="match status" value="1"/>
</dbReference>
<evidence type="ECO:0000256" key="1">
    <source>
        <dbReference type="SAM" id="MobiDB-lite"/>
    </source>
</evidence>
<dbReference type="SMART" id="SM00460">
    <property type="entry name" value="TGc"/>
    <property type="match status" value="1"/>
</dbReference>